<organism evidence="1 2">
    <name type="scientific">Rhododendron molle</name>
    <name type="common">Chinese azalea</name>
    <name type="synonym">Azalea mollis</name>
    <dbReference type="NCBI Taxonomy" id="49168"/>
    <lineage>
        <taxon>Eukaryota</taxon>
        <taxon>Viridiplantae</taxon>
        <taxon>Streptophyta</taxon>
        <taxon>Embryophyta</taxon>
        <taxon>Tracheophyta</taxon>
        <taxon>Spermatophyta</taxon>
        <taxon>Magnoliopsida</taxon>
        <taxon>eudicotyledons</taxon>
        <taxon>Gunneridae</taxon>
        <taxon>Pentapetalae</taxon>
        <taxon>asterids</taxon>
        <taxon>Ericales</taxon>
        <taxon>Ericaceae</taxon>
        <taxon>Ericoideae</taxon>
        <taxon>Rhodoreae</taxon>
        <taxon>Rhododendron</taxon>
    </lineage>
</organism>
<evidence type="ECO:0000313" key="2">
    <source>
        <dbReference type="Proteomes" id="UP001062846"/>
    </source>
</evidence>
<evidence type="ECO:0000313" key="1">
    <source>
        <dbReference type="EMBL" id="KAI8535853.1"/>
    </source>
</evidence>
<dbReference type="Proteomes" id="UP001062846">
    <property type="component" value="Chromosome 10"/>
</dbReference>
<comment type="caution">
    <text evidence="1">The sequence shown here is derived from an EMBL/GenBank/DDBJ whole genome shotgun (WGS) entry which is preliminary data.</text>
</comment>
<gene>
    <name evidence="1" type="ORF">RHMOL_Rhmol10G0206800</name>
</gene>
<keyword evidence="2" id="KW-1185">Reference proteome</keyword>
<accession>A0ACC0M620</accession>
<protein>
    <submittedName>
        <fullName evidence="1">Uncharacterized protein</fullName>
    </submittedName>
</protein>
<proteinExistence type="predicted"/>
<sequence length="200" mass="23437">MHNNKHVIGLSEIKQFWVPAYLRDHFFGGMTTIGRPECINAFMKRFIGSHSNLSQLVKQADLAIEDVQQRELHDTMLEKYRGSALRTMSPMEEQARGVLTPFCFKKFQEEFGRATLYLLVGKNGHEFILKYHEETTTKKRIVFWDGEQQHVVASTSTFGEYFVVTFLVCFFIRIAMQYRSRIYQHVGVVNCHKVRNHHKC</sequence>
<reference evidence="1" key="1">
    <citation type="submission" date="2022-02" db="EMBL/GenBank/DDBJ databases">
        <title>Plant Genome Project.</title>
        <authorList>
            <person name="Zhang R.-G."/>
        </authorList>
    </citation>
    <scope>NUCLEOTIDE SEQUENCE</scope>
    <source>
        <strain evidence="1">AT1</strain>
    </source>
</reference>
<dbReference type="EMBL" id="CM046397">
    <property type="protein sequence ID" value="KAI8535853.1"/>
    <property type="molecule type" value="Genomic_DNA"/>
</dbReference>
<name>A0ACC0M620_RHOML</name>